<dbReference type="EMBL" id="LNZH02000211">
    <property type="protein sequence ID" value="OCB85150.1"/>
    <property type="molecule type" value="Genomic_DNA"/>
</dbReference>
<keyword evidence="2" id="KW-1185">Reference proteome</keyword>
<evidence type="ECO:0000313" key="2">
    <source>
        <dbReference type="Proteomes" id="UP000757232"/>
    </source>
</evidence>
<dbReference type="AlphaFoldDB" id="A0A9Q5HSF6"/>
<evidence type="ECO:0000313" key="1">
    <source>
        <dbReference type="EMBL" id="OCB85150.1"/>
    </source>
</evidence>
<gene>
    <name evidence="1" type="ORF">A7U60_g7776</name>
</gene>
<dbReference type="OrthoDB" id="10565208at2759"/>
<comment type="caution">
    <text evidence="1">The sequence shown here is derived from an EMBL/GenBank/DDBJ whole genome shotgun (WGS) entry which is preliminary data.</text>
</comment>
<organism evidence="1 2">
    <name type="scientific">Sanghuangporus baumii</name>
    <name type="common">Phellinus baumii</name>
    <dbReference type="NCBI Taxonomy" id="108892"/>
    <lineage>
        <taxon>Eukaryota</taxon>
        <taxon>Fungi</taxon>
        <taxon>Dikarya</taxon>
        <taxon>Basidiomycota</taxon>
        <taxon>Agaricomycotina</taxon>
        <taxon>Agaricomycetes</taxon>
        <taxon>Hymenochaetales</taxon>
        <taxon>Hymenochaetaceae</taxon>
        <taxon>Sanghuangporus</taxon>
    </lineage>
</organism>
<proteinExistence type="predicted"/>
<dbReference type="Proteomes" id="UP000757232">
    <property type="component" value="Unassembled WGS sequence"/>
</dbReference>
<protein>
    <submittedName>
        <fullName evidence="1">Uncharacterized protein</fullName>
    </submittedName>
</protein>
<name>A0A9Q5HSF6_SANBA</name>
<accession>A0A9Q5HSF6</accession>
<reference evidence="1" key="1">
    <citation type="submission" date="2016-06" db="EMBL/GenBank/DDBJ databases">
        <title>Draft Genome sequence of the fungus Inonotus baumii.</title>
        <authorList>
            <person name="Zhu H."/>
            <person name="Lin W."/>
        </authorList>
    </citation>
    <scope>NUCLEOTIDE SEQUENCE</scope>
    <source>
        <strain evidence="1">821</strain>
    </source>
</reference>
<sequence length="178" mass="20293">MLVPPESNPTALEPARMTNTVHVKAIEVVYKAERSKRPISLRIKAGKDETLKSPLYEKDKEIIWNVERQFPSIPQSHFTLVIREHHTLRKSDVVNINIAVDDMFMKPVFVIDEPNDEALIINVCCEAAGPFIDLIRHLVAEAQCRLSNMKLFLERFNEVCETLNRIISITDSVTNVGL</sequence>